<gene>
    <name evidence="3" type="ORF">E4N86_06145</name>
</gene>
<keyword evidence="1" id="KW-0472">Membrane</keyword>
<dbReference type="InterPro" id="IPR016032">
    <property type="entry name" value="Sig_transdc_resp-reg_C-effctor"/>
</dbReference>
<feature type="transmembrane region" description="Helical" evidence="1">
    <location>
        <begin position="49"/>
        <end position="67"/>
    </location>
</feature>
<keyword evidence="1" id="KW-1133">Transmembrane helix</keyword>
<name>A0A9Q9EWU0_TREDN</name>
<keyword evidence="1" id="KW-0812">Transmembrane</keyword>
<protein>
    <submittedName>
        <fullName evidence="3">Response regulator transcription factor</fullName>
    </submittedName>
</protein>
<evidence type="ECO:0000259" key="2">
    <source>
        <dbReference type="SMART" id="SM00421"/>
    </source>
</evidence>
<dbReference type="SMART" id="SM00421">
    <property type="entry name" value="HTH_LUXR"/>
    <property type="match status" value="1"/>
</dbReference>
<dbReference type="AlphaFoldDB" id="A0A9Q9EWU0"/>
<proteinExistence type="predicted"/>
<feature type="transmembrane region" description="Helical" evidence="1">
    <location>
        <begin position="73"/>
        <end position="106"/>
    </location>
</feature>
<accession>A0A9Q9EWU0</accession>
<dbReference type="GO" id="GO:0006355">
    <property type="term" value="P:regulation of DNA-templated transcription"/>
    <property type="evidence" value="ECO:0007669"/>
    <property type="project" value="InterPro"/>
</dbReference>
<dbReference type="InterPro" id="IPR036388">
    <property type="entry name" value="WH-like_DNA-bd_sf"/>
</dbReference>
<dbReference type="GO" id="GO:0003677">
    <property type="term" value="F:DNA binding"/>
    <property type="evidence" value="ECO:0007669"/>
    <property type="project" value="InterPro"/>
</dbReference>
<dbReference type="SUPFAM" id="SSF46894">
    <property type="entry name" value="C-terminal effector domain of the bipartite response regulators"/>
    <property type="match status" value="1"/>
</dbReference>
<dbReference type="RefSeq" id="WP_253701033.1">
    <property type="nucleotide sequence ID" value="NZ_CP051522.1"/>
</dbReference>
<evidence type="ECO:0000313" key="3">
    <source>
        <dbReference type="EMBL" id="UTD00303.1"/>
    </source>
</evidence>
<dbReference type="Gene3D" id="1.10.10.10">
    <property type="entry name" value="Winged helix-like DNA-binding domain superfamily/Winged helix DNA-binding domain"/>
    <property type="match status" value="1"/>
</dbReference>
<organism evidence="3 4">
    <name type="scientific">Treponema denticola</name>
    <dbReference type="NCBI Taxonomy" id="158"/>
    <lineage>
        <taxon>Bacteria</taxon>
        <taxon>Pseudomonadati</taxon>
        <taxon>Spirochaetota</taxon>
        <taxon>Spirochaetia</taxon>
        <taxon>Spirochaetales</taxon>
        <taxon>Treponemataceae</taxon>
        <taxon>Treponema</taxon>
    </lineage>
</organism>
<sequence length="246" mass="29167">MVKKIWASFKEFIYSQDLIKKSRYLAFIFCFIMLNIILLMYFKILPSDRMIFISNILIFFIFLILMLRPKYSLLWPLIGCIAFFVNIFVGGNVLGLLFYCVSLLILWRCNFFKNHTVFKLTFVLSFFIFAFVCQYVKWGLELLKLSLFNIVIALILLAGGLVFFAHDLRKYYTKKKVFNISKLDLTVRQSDCFLLASMHLSFKEIAERLCISESVIKKEMTRIYQVLNINNYAEFLIFIEKHEIVE</sequence>
<dbReference type="EMBL" id="CP051635">
    <property type="protein sequence ID" value="UTD00303.1"/>
    <property type="molecule type" value="Genomic_DNA"/>
</dbReference>
<reference evidence="3" key="1">
    <citation type="submission" date="2020-04" db="EMBL/GenBank/DDBJ databases">
        <title>Comparative genomics of oral phylogroup-2 Treponema strains.</title>
        <authorList>
            <person name="Zeng H."/>
            <person name="Chan Y.K."/>
            <person name="Watt R.M."/>
        </authorList>
    </citation>
    <scope>NUCLEOTIDE SEQUENCE</scope>
    <source>
        <strain evidence="3">OMZ 905</strain>
    </source>
</reference>
<feature type="transmembrane region" description="Helical" evidence="1">
    <location>
        <begin position="24"/>
        <end position="42"/>
    </location>
</feature>
<evidence type="ECO:0000256" key="1">
    <source>
        <dbReference type="SAM" id="Phobius"/>
    </source>
</evidence>
<evidence type="ECO:0000313" key="4">
    <source>
        <dbReference type="Proteomes" id="UP001056981"/>
    </source>
</evidence>
<feature type="domain" description="HTH luxR-type" evidence="2">
    <location>
        <begin position="182"/>
        <end position="239"/>
    </location>
</feature>
<feature type="transmembrane region" description="Helical" evidence="1">
    <location>
        <begin position="118"/>
        <end position="140"/>
    </location>
</feature>
<dbReference type="Proteomes" id="UP001056981">
    <property type="component" value="Chromosome"/>
</dbReference>
<feature type="transmembrane region" description="Helical" evidence="1">
    <location>
        <begin position="146"/>
        <end position="166"/>
    </location>
</feature>
<dbReference type="InterPro" id="IPR000792">
    <property type="entry name" value="Tscrpt_reg_LuxR_C"/>
</dbReference>